<dbReference type="Proteomes" id="UP000579945">
    <property type="component" value="Unassembled WGS sequence"/>
</dbReference>
<dbReference type="GeneID" id="95390779"/>
<comment type="caution">
    <text evidence="1">The sequence shown here is derived from an EMBL/GenBank/DDBJ whole genome shotgun (WGS) entry which is preliminary data.</text>
</comment>
<dbReference type="AlphaFoldDB" id="A0A7W5VAB0"/>
<evidence type="ECO:0000313" key="1">
    <source>
        <dbReference type="EMBL" id="MBB3728548.1"/>
    </source>
</evidence>
<dbReference type="SUPFAM" id="SSF53335">
    <property type="entry name" value="S-adenosyl-L-methionine-dependent methyltransferases"/>
    <property type="match status" value="1"/>
</dbReference>
<keyword evidence="1" id="KW-0489">Methyltransferase</keyword>
<accession>A0A7W5VAB0</accession>
<dbReference type="PANTHER" id="PTHR43861">
    <property type="entry name" value="TRANS-ACONITATE 2-METHYLTRANSFERASE-RELATED"/>
    <property type="match status" value="1"/>
</dbReference>
<dbReference type="CDD" id="cd02440">
    <property type="entry name" value="AdoMet_MTases"/>
    <property type="match status" value="1"/>
</dbReference>
<dbReference type="EMBL" id="JACIBV010000001">
    <property type="protein sequence ID" value="MBB3728548.1"/>
    <property type="molecule type" value="Genomic_DNA"/>
</dbReference>
<keyword evidence="1" id="KW-0808">Transferase</keyword>
<dbReference type="InterPro" id="IPR029063">
    <property type="entry name" value="SAM-dependent_MTases_sf"/>
</dbReference>
<dbReference type="Pfam" id="PF13489">
    <property type="entry name" value="Methyltransf_23"/>
    <property type="match status" value="1"/>
</dbReference>
<dbReference type="RefSeq" id="WP_183650650.1">
    <property type="nucleotide sequence ID" value="NZ_JACIBV010000001.1"/>
</dbReference>
<dbReference type="GO" id="GO:0032259">
    <property type="term" value="P:methylation"/>
    <property type="evidence" value="ECO:0007669"/>
    <property type="project" value="UniProtKB-KW"/>
</dbReference>
<name>A0A7W5VAB0_9ACTN</name>
<reference evidence="1 2" key="1">
    <citation type="submission" date="2020-08" db="EMBL/GenBank/DDBJ databases">
        <title>Sequencing the genomes of 1000 actinobacteria strains.</title>
        <authorList>
            <person name="Klenk H.-P."/>
        </authorList>
    </citation>
    <scope>NUCLEOTIDE SEQUENCE [LARGE SCALE GENOMIC DNA]</scope>
    <source>
        <strain evidence="1 2">DSM 44320</strain>
    </source>
</reference>
<sequence length="231" mass="25786">MDAVEIDRAMRLEDRNWWHRERRALLARRLRRLGTPGRAVDLGAAGGGNTRVLVDHGWQALAVDCSEAAVDHARSRGVDAMWGDIRNLPLPSDEFDLVVAFDVLEHIDDDAAAATEINRLLRSGGTALIAVPCDMRLWSARDVALGRERRYTRDSLSMLLLDAGLTIERMWSWNVLLRPALRWRGRRGACRGLEEPSPLVNGVLGAVVWSERFLPVGRLPGISLMAEARSH</sequence>
<proteinExistence type="predicted"/>
<evidence type="ECO:0000313" key="2">
    <source>
        <dbReference type="Proteomes" id="UP000579945"/>
    </source>
</evidence>
<gene>
    <name evidence="1" type="ORF">FHR33_004408</name>
</gene>
<dbReference type="GO" id="GO:0008168">
    <property type="term" value="F:methyltransferase activity"/>
    <property type="evidence" value="ECO:0007669"/>
    <property type="project" value="UniProtKB-KW"/>
</dbReference>
<dbReference type="Gene3D" id="3.40.50.150">
    <property type="entry name" value="Vaccinia Virus protein VP39"/>
    <property type="match status" value="1"/>
</dbReference>
<organism evidence="1 2">
    <name type="scientific">Nonomuraea dietziae</name>
    <dbReference type="NCBI Taxonomy" id="65515"/>
    <lineage>
        <taxon>Bacteria</taxon>
        <taxon>Bacillati</taxon>
        <taxon>Actinomycetota</taxon>
        <taxon>Actinomycetes</taxon>
        <taxon>Streptosporangiales</taxon>
        <taxon>Streptosporangiaceae</taxon>
        <taxon>Nonomuraea</taxon>
    </lineage>
</organism>
<protein>
    <submittedName>
        <fullName evidence="1">SAM-dependent methyltransferase</fullName>
    </submittedName>
</protein>
<keyword evidence="2" id="KW-1185">Reference proteome</keyword>